<organism evidence="1 2">
    <name type="scientific">Aduncisulcus paluster</name>
    <dbReference type="NCBI Taxonomy" id="2918883"/>
    <lineage>
        <taxon>Eukaryota</taxon>
        <taxon>Metamonada</taxon>
        <taxon>Carpediemonas-like organisms</taxon>
        <taxon>Aduncisulcus</taxon>
    </lineage>
</organism>
<sequence>MSEPKSEYLKTKQELNEFIMKTKCAELELLDPKLHSSVYFQGIPIQSFLKSHFYNALPHIKAIFDTLPVNESSQEIFTACFECLAFFTKHNDEYKGKEVYLDEESFWSHLCYNKEYAVKIFQQINDLLDGWFHATKGKKHSNSSLWSLLISMMSTVPSLVPHLSPKYDDYMRCHLSDWSIFQRIISTVMKTSSHEAMVILFKKSYPLIKAIIPSRMTSGEIRANREIIMVCYEFLALFVKHKSFPLLIEVEESLVTESLMSLLPMMIRVESVLRDDHSINSITKSLFWVISLAEYRIKVLQTTLIPLISPVIIRVIHGVIIDILKQCNDEKSTSKLYYDYKESILSVFLSLNSDSLIREHEEEFIFCCQCLRLFVRHECANAEGWIDLLSADFGDLIETFIGHVSKVDEVLGEGFIDEYSDIFAQYSQILDFDKRDKFLLNVIPALKRLLEKGSKKRLRGHTSQDLLITLCNFSYSPSSSVKFSLLALIESHFKDWLSFYQDNEHIRGHTSQDLLITLCNFSYSPSSSVKFSLLALIESHFKDWLSFYQDNEHIRYWLTVFNNITWSTEAKSPIKEVCLEAWPLFYDVLDLLKKYVEEEQESGQTLEEILGFFANLCCVETHIIDVYENVKDYLDVCLGYIKQPYSENECMNLFRLMSLFYSIPAIIPHLSPKFDLLIEWYRKNIDVKDGSTDGIQFMKAKQGIAKWEDLIQRIKSTHNQQLVSNLYHSSRKFLIELFSNAKSKSLIIENKEEILLGFKCLVLLVEHWNQKVDITISLPTLDICDVGSVFLSDLSRIAQVIGREVDKMAKDTSFLPKISSTFQSILERGTEEKCVVSQHVTASLLATLTNIANSSALSNRSSLLILIEPYVKDWLDICKGTIHVGQWMNILSKITWANETCSPNEFLCTRSWGLFPCVIDFVRKEFVGENIHVNTHEYVFLFLANLCCNRLHAIEIYDNIKDLLDGWFETLKIQKHPWGIKYWAELISRLSSVPSLVPLLSPKYDANMKWCKENNAWESSSLLFFESCFPFSDHWDTLEEDIKKCSSPSETKDLFHKFRNSFHGLFESLRSTQEIQKYQDIIISCYECLSLFLSHPTPNGLISLPMLEQDDLIDTFIGHLSRIVEIFIDIHQSKCSSDLSVIHKYCGICLSYSNGNPSKHKSFYHKISNTLKCLLSLGATHEFIGSVPLDILFILRNLSTSHSPSIKSSILSLIFPYVKNWLTMYNNSVCDGQWMLILANITVMSDFDSSPNILVCSEAWPLFDTFICLIREKYVKCIVEDAHENVLRFFTNLCCDSKHICEVFENTKDLIGDWFIDIKARKHK</sequence>
<evidence type="ECO:0000313" key="2">
    <source>
        <dbReference type="Proteomes" id="UP001057375"/>
    </source>
</evidence>
<name>A0ABQ5K406_9EUKA</name>
<dbReference type="EMBL" id="BQXS01012730">
    <property type="protein sequence ID" value="GKT27295.1"/>
    <property type="molecule type" value="Genomic_DNA"/>
</dbReference>
<accession>A0ABQ5K406</accession>
<keyword evidence="2" id="KW-1185">Reference proteome</keyword>
<dbReference type="InterPro" id="IPR016024">
    <property type="entry name" value="ARM-type_fold"/>
</dbReference>
<dbReference type="SUPFAM" id="SSF48371">
    <property type="entry name" value="ARM repeat"/>
    <property type="match status" value="1"/>
</dbReference>
<reference evidence="1" key="1">
    <citation type="submission" date="2022-03" db="EMBL/GenBank/DDBJ databases">
        <title>Draft genome sequence of Aduncisulcus paluster, a free-living microaerophilic Fornicata.</title>
        <authorList>
            <person name="Yuyama I."/>
            <person name="Kume K."/>
            <person name="Tamura T."/>
            <person name="Inagaki Y."/>
            <person name="Hashimoto T."/>
        </authorList>
    </citation>
    <scope>NUCLEOTIDE SEQUENCE</scope>
    <source>
        <strain evidence="1">NY0171</strain>
    </source>
</reference>
<protein>
    <submittedName>
        <fullName evidence="1">Uncharacterized protein</fullName>
    </submittedName>
</protein>
<gene>
    <name evidence="1" type="ORF">ADUPG1_013745</name>
</gene>
<proteinExistence type="predicted"/>
<dbReference type="Proteomes" id="UP001057375">
    <property type="component" value="Unassembled WGS sequence"/>
</dbReference>
<comment type="caution">
    <text evidence="1">The sequence shown here is derived from an EMBL/GenBank/DDBJ whole genome shotgun (WGS) entry which is preliminary data.</text>
</comment>
<evidence type="ECO:0000313" key="1">
    <source>
        <dbReference type="EMBL" id="GKT27295.1"/>
    </source>
</evidence>